<name>A0A835EP71_9POAL</name>
<feature type="region of interest" description="Disordered" evidence="1">
    <location>
        <begin position="194"/>
        <end position="280"/>
    </location>
</feature>
<feature type="compositionally biased region" description="Low complexity" evidence="1">
    <location>
        <begin position="232"/>
        <end position="242"/>
    </location>
</feature>
<proteinExistence type="predicted"/>
<evidence type="ECO:0000256" key="1">
    <source>
        <dbReference type="SAM" id="MobiDB-lite"/>
    </source>
</evidence>
<feature type="region of interest" description="Disordered" evidence="1">
    <location>
        <begin position="349"/>
        <end position="375"/>
    </location>
</feature>
<dbReference type="Proteomes" id="UP000636709">
    <property type="component" value="Unassembled WGS sequence"/>
</dbReference>
<gene>
    <name evidence="2" type="ORF">HU200_035769</name>
</gene>
<reference evidence="2" key="1">
    <citation type="submission" date="2020-07" db="EMBL/GenBank/DDBJ databases">
        <title>Genome sequence and genetic diversity analysis of an under-domesticated orphan crop, white fonio (Digitaria exilis).</title>
        <authorList>
            <person name="Bennetzen J.L."/>
            <person name="Chen S."/>
            <person name="Ma X."/>
            <person name="Wang X."/>
            <person name="Yssel A.E.J."/>
            <person name="Chaluvadi S.R."/>
            <person name="Johnson M."/>
            <person name="Gangashetty P."/>
            <person name="Hamidou F."/>
            <person name="Sanogo M.D."/>
            <person name="Zwaenepoel A."/>
            <person name="Wallace J."/>
            <person name="Van De Peer Y."/>
            <person name="Van Deynze A."/>
        </authorList>
    </citation>
    <scope>NUCLEOTIDE SEQUENCE</scope>
    <source>
        <tissue evidence="2">Leaves</tissue>
    </source>
</reference>
<dbReference type="EMBL" id="JACEFO010001869">
    <property type="protein sequence ID" value="KAF8697583.1"/>
    <property type="molecule type" value="Genomic_DNA"/>
</dbReference>
<comment type="caution">
    <text evidence="2">The sequence shown here is derived from an EMBL/GenBank/DDBJ whole genome shotgun (WGS) entry which is preliminary data.</text>
</comment>
<dbReference type="AlphaFoldDB" id="A0A835EP71"/>
<sequence>MCAVGLANLKGHQSIASAAAMWYVPVCILEANPFLISTRRRRQGEKELQFLPSGAAGGRRRDLRKSGAGCRNHHHRALPSVVATRPATPLKGPWRLFLFSVQVDLSFFLFVRPSARLTIRDITSCRPDASGKKALAASTITAAPTSLPDTDPCTPNNLYYNYNASYVADEDGRHGRAELMISQLRYTGSWTDEAMDDADATPTPTPGRLPIGGEATGSRRREGARCNFAIYSSSASSSTTPSDQPHRSRRRAHRRLPDWSSVHAGRHGGHALPAHNDERRRCCRSAQPTAMNKGDTVHLESSRCLDKRPKAEGRLERTFPRGPSMPATEVELGASRDVYHLGERTEGSRGWSSMAAHRRKTTLTEERETRASPSTSITGIHGAAIFTGTATQ</sequence>
<keyword evidence="3" id="KW-1185">Reference proteome</keyword>
<accession>A0A835EP71</accession>
<evidence type="ECO:0000313" key="2">
    <source>
        <dbReference type="EMBL" id="KAF8697583.1"/>
    </source>
</evidence>
<evidence type="ECO:0000313" key="3">
    <source>
        <dbReference type="Proteomes" id="UP000636709"/>
    </source>
</evidence>
<protein>
    <submittedName>
        <fullName evidence="2">Uncharacterized protein</fullName>
    </submittedName>
</protein>
<feature type="region of interest" description="Disordered" evidence="1">
    <location>
        <begin position="47"/>
        <end position="70"/>
    </location>
</feature>
<organism evidence="2 3">
    <name type="scientific">Digitaria exilis</name>
    <dbReference type="NCBI Taxonomy" id="1010633"/>
    <lineage>
        <taxon>Eukaryota</taxon>
        <taxon>Viridiplantae</taxon>
        <taxon>Streptophyta</taxon>
        <taxon>Embryophyta</taxon>
        <taxon>Tracheophyta</taxon>
        <taxon>Spermatophyta</taxon>
        <taxon>Magnoliopsida</taxon>
        <taxon>Liliopsida</taxon>
        <taxon>Poales</taxon>
        <taxon>Poaceae</taxon>
        <taxon>PACMAD clade</taxon>
        <taxon>Panicoideae</taxon>
        <taxon>Panicodae</taxon>
        <taxon>Paniceae</taxon>
        <taxon>Anthephorinae</taxon>
        <taxon>Digitaria</taxon>
    </lineage>
</organism>